<accession>A0ABU0W168</accession>
<comment type="caution">
    <text evidence="1">The sequence shown here is derived from an EMBL/GenBank/DDBJ whole genome shotgun (WGS) entry which is preliminary data.</text>
</comment>
<gene>
    <name evidence="1" type="ORF">Q9295_15225</name>
</gene>
<name>A0ABU0W168_9RHOB</name>
<dbReference type="EMBL" id="JAVDBT010000015">
    <property type="protein sequence ID" value="MDQ2067727.1"/>
    <property type="molecule type" value="Genomic_DNA"/>
</dbReference>
<organism evidence="1 2">
    <name type="scientific">Pseudogemmobacter lacusdianii</name>
    <dbReference type="NCBI Taxonomy" id="3069608"/>
    <lineage>
        <taxon>Bacteria</taxon>
        <taxon>Pseudomonadati</taxon>
        <taxon>Pseudomonadota</taxon>
        <taxon>Alphaproteobacteria</taxon>
        <taxon>Rhodobacterales</taxon>
        <taxon>Paracoccaceae</taxon>
        <taxon>Pseudogemmobacter</taxon>
    </lineage>
</organism>
<protein>
    <submittedName>
        <fullName evidence="1">Uncharacterized protein</fullName>
    </submittedName>
</protein>
<evidence type="ECO:0000313" key="2">
    <source>
        <dbReference type="Proteomes" id="UP001239680"/>
    </source>
</evidence>
<reference evidence="1 2" key="1">
    <citation type="submission" date="2023-08" db="EMBL/GenBank/DDBJ databases">
        <title>Characterization of two Paracoccaceae strains isolated from Phycosphere and proposal of Xinfangfangia lacusdiani sp. nov.</title>
        <authorList>
            <person name="Deng Y."/>
            <person name="Zhang Y.Q."/>
        </authorList>
    </citation>
    <scope>NUCLEOTIDE SEQUENCE [LARGE SCALE GENOMIC DNA]</scope>
    <source>
        <strain evidence="1 2">CPCC 101601</strain>
    </source>
</reference>
<sequence length="153" mass="15850">MLESYEALASRPFATAEALGSGGPIARLMRLCDLVSPPLEDGASAPAVEAAMRSWAQVDPAAQAVMRRVDARRLAQLSALFSAAGLQPAQAADGALRFYAAVIGSEAMQLSCQIEMRRPLRRVAEGILADAGICLGREAPVDGAAPSASSRVG</sequence>
<dbReference type="RefSeq" id="WP_306681433.1">
    <property type="nucleotide sequence ID" value="NZ_JAVDBT010000015.1"/>
</dbReference>
<dbReference type="Proteomes" id="UP001239680">
    <property type="component" value="Unassembled WGS sequence"/>
</dbReference>
<proteinExistence type="predicted"/>
<keyword evidence="2" id="KW-1185">Reference proteome</keyword>
<evidence type="ECO:0000313" key="1">
    <source>
        <dbReference type="EMBL" id="MDQ2067727.1"/>
    </source>
</evidence>